<dbReference type="SFLD" id="SFLDS00003">
    <property type="entry name" value="Haloacid_Dehalogenase"/>
    <property type="match status" value="1"/>
</dbReference>
<keyword evidence="2" id="KW-1185">Reference proteome</keyword>
<name>A0ABM6IFE3_9RHOB</name>
<evidence type="ECO:0000313" key="1">
    <source>
        <dbReference type="EMBL" id="AQS47461.1"/>
    </source>
</evidence>
<dbReference type="InterPro" id="IPR006439">
    <property type="entry name" value="HAD-SF_hydro_IA"/>
</dbReference>
<dbReference type="NCBIfam" id="TIGR01509">
    <property type="entry name" value="HAD-SF-IA-v3"/>
    <property type="match status" value="1"/>
</dbReference>
<dbReference type="SFLD" id="SFLDG01132">
    <property type="entry name" value="C1.5.3:_5'-Nucleotidase_Like"/>
    <property type="match status" value="1"/>
</dbReference>
<dbReference type="Pfam" id="PF00702">
    <property type="entry name" value="Hydrolase"/>
    <property type="match status" value="1"/>
</dbReference>
<sequence>MTDSTAPAPASAAPADRDLAAEFAHVDAWVFDLDNTLYPPEARLFDQIEVKMTDFVMRSLGVDRARADHLRNHYWQLYGTTLAGLMHEHDVDPAPYLHEVHEISLDHLVKDDALREGIDALPGRKIVYTNGSAPYATRVIEARGLTGLFDGVYGVEHAEFHPKPRGEAFNRIFAQAEIEPTRGAMFEDDARNLRHPHALGMKTVHVAPAPAPEDHIHYHTADLAAFLREITRD</sequence>
<dbReference type="InterPro" id="IPR023214">
    <property type="entry name" value="HAD_sf"/>
</dbReference>
<dbReference type="EMBL" id="CP019437">
    <property type="protein sequence ID" value="AQS47461.1"/>
    <property type="molecule type" value="Genomic_DNA"/>
</dbReference>
<reference evidence="1 2" key="1">
    <citation type="submission" date="2017-01" db="EMBL/GenBank/DDBJ databases">
        <title>The complete genome sequence of a sulfur-oxidizing marine bacterium Thioclava sp. 25B10_4T.</title>
        <authorList>
            <person name="Liu Y."/>
            <person name="Lai Q."/>
            <person name="Shao Z."/>
        </authorList>
    </citation>
    <scope>NUCLEOTIDE SEQUENCE [LARGE SCALE GENOMIC DNA]</scope>
    <source>
        <strain evidence="1 2">25B10_4</strain>
    </source>
</reference>
<gene>
    <name evidence="1" type="ORF">BMG03_06350</name>
</gene>
<dbReference type="NCBIfam" id="TIGR01993">
    <property type="entry name" value="Pyr-5-nucltdase"/>
    <property type="match status" value="1"/>
</dbReference>
<dbReference type="PANTHER" id="PTHR12725:SF117">
    <property type="entry name" value="HALOACID DEHALOGENASE-LIKE HYDROLASE"/>
    <property type="match status" value="1"/>
</dbReference>
<dbReference type="InterPro" id="IPR036412">
    <property type="entry name" value="HAD-like_sf"/>
</dbReference>
<dbReference type="SUPFAM" id="SSF56784">
    <property type="entry name" value="HAD-like"/>
    <property type="match status" value="1"/>
</dbReference>
<dbReference type="Proteomes" id="UP000185622">
    <property type="component" value="Chromosome"/>
</dbReference>
<evidence type="ECO:0000313" key="2">
    <source>
        <dbReference type="Proteomes" id="UP000185622"/>
    </source>
</evidence>
<proteinExistence type="predicted"/>
<dbReference type="RefSeq" id="WP_075776262.1">
    <property type="nucleotide sequence ID" value="NZ_CP019437.1"/>
</dbReference>
<dbReference type="InterPro" id="IPR010237">
    <property type="entry name" value="Pyr-5-nucltdase"/>
</dbReference>
<protein>
    <submittedName>
        <fullName evidence="1">Pyrimidine 5'-nucleotidase</fullName>
    </submittedName>
</protein>
<dbReference type="Gene3D" id="1.10.150.450">
    <property type="match status" value="1"/>
</dbReference>
<dbReference type="PANTHER" id="PTHR12725">
    <property type="entry name" value="HALOACID DEHALOGENASE-LIKE HYDROLASE"/>
    <property type="match status" value="1"/>
</dbReference>
<accession>A0ABM6IFE3</accession>
<organism evidence="1 2">
    <name type="scientific">Thioclava nitratireducens</name>
    <dbReference type="NCBI Taxonomy" id="1915078"/>
    <lineage>
        <taxon>Bacteria</taxon>
        <taxon>Pseudomonadati</taxon>
        <taxon>Pseudomonadota</taxon>
        <taxon>Alphaproteobacteria</taxon>
        <taxon>Rhodobacterales</taxon>
        <taxon>Paracoccaceae</taxon>
        <taxon>Thioclava</taxon>
    </lineage>
</organism>
<dbReference type="Gene3D" id="3.40.50.1000">
    <property type="entry name" value="HAD superfamily/HAD-like"/>
    <property type="match status" value="1"/>
</dbReference>
<dbReference type="SFLD" id="SFLDG01129">
    <property type="entry name" value="C1.5:_HAD__Beta-PGM__Phosphata"/>
    <property type="match status" value="1"/>
</dbReference>